<keyword evidence="4" id="KW-0633">Potassium transport</keyword>
<evidence type="ECO:0000256" key="6">
    <source>
        <dbReference type="ARBA" id="ARBA00022826"/>
    </source>
</evidence>
<keyword evidence="5 13" id="KW-0812">Transmembrane</keyword>
<keyword evidence="11" id="KW-0407">Ion channel</keyword>
<dbReference type="PANTHER" id="PTHR31462:SF5">
    <property type="entry name" value="ENDOSOMAL_LYSOSOMAL PROTON CHANNEL TMEM175"/>
    <property type="match status" value="1"/>
</dbReference>
<evidence type="ECO:0000313" key="15">
    <source>
        <dbReference type="Proteomes" id="UP001351900"/>
    </source>
</evidence>
<evidence type="ECO:0000256" key="9">
    <source>
        <dbReference type="ARBA" id="ARBA00023065"/>
    </source>
</evidence>
<evidence type="ECO:0000256" key="5">
    <source>
        <dbReference type="ARBA" id="ARBA00022692"/>
    </source>
</evidence>
<gene>
    <name evidence="14" type="ORF">V2V91_04960</name>
</gene>
<evidence type="ECO:0000256" key="11">
    <source>
        <dbReference type="ARBA" id="ARBA00023303"/>
    </source>
</evidence>
<comment type="catalytic activity">
    <reaction evidence="12">
        <text>K(+)(in) = K(+)(out)</text>
        <dbReference type="Rhea" id="RHEA:29463"/>
        <dbReference type="ChEBI" id="CHEBI:29103"/>
    </reaction>
</comment>
<comment type="caution">
    <text evidence="14">The sequence shown here is derived from an EMBL/GenBank/DDBJ whole genome shotgun (WGS) entry which is preliminary data.</text>
</comment>
<proteinExistence type="inferred from homology"/>
<evidence type="ECO:0000256" key="4">
    <source>
        <dbReference type="ARBA" id="ARBA00022538"/>
    </source>
</evidence>
<keyword evidence="6" id="KW-0631">Potassium channel</keyword>
<protein>
    <submittedName>
        <fullName evidence="14">TMEM175 family protein</fullName>
    </submittedName>
</protein>
<sequence length="221" mass="24965">MTDAESRAADEQRAADAELPSAERLKAFTDAVVAIAMTLLILPLMDSVTDATESSAGAWVAAEWPSLLTFMLSFVLIANFWLTHHRMFARVTHVDQGLLWLTIVWMFTIVWLPVATAITSTFDPDPIEKLLYVGSLILTSLVLTLTRVYLIRHPELHHESQDKFRDGLAVGVIITVLFGVALLLMFAIPALNYWWLFVLFLTRPIYAIVVRTRDRRTQPRA</sequence>
<dbReference type="EMBL" id="JAZHOV010000002">
    <property type="protein sequence ID" value="MEF2254486.1"/>
    <property type="molecule type" value="Genomic_DNA"/>
</dbReference>
<dbReference type="Pfam" id="PF06736">
    <property type="entry name" value="TMEM175"/>
    <property type="match status" value="1"/>
</dbReference>
<feature type="transmembrane region" description="Helical" evidence="13">
    <location>
        <begin position="27"/>
        <end position="44"/>
    </location>
</feature>
<feature type="transmembrane region" description="Helical" evidence="13">
    <location>
        <begin position="130"/>
        <end position="148"/>
    </location>
</feature>
<name>A0ABU7V645_9MICO</name>
<keyword evidence="9" id="KW-0406">Ion transport</keyword>
<evidence type="ECO:0000256" key="10">
    <source>
        <dbReference type="ARBA" id="ARBA00023136"/>
    </source>
</evidence>
<feature type="transmembrane region" description="Helical" evidence="13">
    <location>
        <begin position="168"/>
        <end position="187"/>
    </location>
</feature>
<evidence type="ECO:0000256" key="12">
    <source>
        <dbReference type="ARBA" id="ARBA00034430"/>
    </source>
</evidence>
<keyword evidence="3" id="KW-0813">Transport</keyword>
<feature type="transmembrane region" description="Helical" evidence="13">
    <location>
        <begin position="193"/>
        <end position="210"/>
    </location>
</feature>
<organism evidence="14 15">
    <name type="scientific">Microbacterium schleiferi</name>
    <dbReference type="NCBI Taxonomy" id="69362"/>
    <lineage>
        <taxon>Bacteria</taxon>
        <taxon>Bacillati</taxon>
        <taxon>Actinomycetota</taxon>
        <taxon>Actinomycetes</taxon>
        <taxon>Micrococcales</taxon>
        <taxon>Microbacteriaceae</taxon>
        <taxon>Microbacterium</taxon>
    </lineage>
</organism>
<feature type="transmembrane region" description="Helical" evidence="13">
    <location>
        <begin position="98"/>
        <end position="118"/>
    </location>
</feature>
<keyword evidence="10 13" id="KW-0472">Membrane</keyword>
<evidence type="ECO:0000256" key="7">
    <source>
        <dbReference type="ARBA" id="ARBA00022958"/>
    </source>
</evidence>
<evidence type="ECO:0000256" key="3">
    <source>
        <dbReference type="ARBA" id="ARBA00022448"/>
    </source>
</evidence>
<feature type="transmembrane region" description="Helical" evidence="13">
    <location>
        <begin position="64"/>
        <end position="82"/>
    </location>
</feature>
<accession>A0ABU7V645</accession>
<dbReference type="PANTHER" id="PTHR31462">
    <property type="entry name" value="ENDOSOMAL/LYSOSOMAL POTASSIUM CHANNEL TMEM175"/>
    <property type="match status" value="1"/>
</dbReference>
<evidence type="ECO:0000256" key="1">
    <source>
        <dbReference type="ARBA" id="ARBA00004141"/>
    </source>
</evidence>
<reference evidence="14 15" key="1">
    <citation type="submission" date="2024-01" db="EMBL/GenBank/DDBJ databases">
        <title>the genome sequence of strain Microbacterium schleiferi NBRC 15075.</title>
        <authorList>
            <person name="Ding Y."/>
            <person name="Zhang G."/>
        </authorList>
    </citation>
    <scope>NUCLEOTIDE SEQUENCE [LARGE SCALE GENOMIC DNA]</scope>
    <source>
        <strain evidence="14 15">NBRC 15075</strain>
    </source>
</reference>
<dbReference type="InterPro" id="IPR010617">
    <property type="entry name" value="TMEM175-like"/>
</dbReference>
<keyword evidence="15" id="KW-1185">Reference proteome</keyword>
<keyword evidence="7" id="KW-0630">Potassium</keyword>
<dbReference type="Proteomes" id="UP001351900">
    <property type="component" value="Unassembled WGS sequence"/>
</dbReference>
<keyword evidence="8 13" id="KW-1133">Transmembrane helix</keyword>
<comment type="similarity">
    <text evidence="2">Belongs to the TMEM175 family.</text>
</comment>
<evidence type="ECO:0000256" key="2">
    <source>
        <dbReference type="ARBA" id="ARBA00006920"/>
    </source>
</evidence>
<dbReference type="RefSeq" id="WP_331791012.1">
    <property type="nucleotide sequence ID" value="NZ_BAAAUO010000005.1"/>
</dbReference>
<evidence type="ECO:0000256" key="8">
    <source>
        <dbReference type="ARBA" id="ARBA00022989"/>
    </source>
</evidence>
<comment type="subcellular location">
    <subcellularLocation>
        <location evidence="1">Membrane</location>
        <topology evidence="1">Multi-pass membrane protein</topology>
    </subcellularLocation>
</comment>
<evidence type="ECO:0000256" key="13">
    <source>
        <dbReference type="SAM" id="Phobius"/>
    </source>
</evidence>
<evidence type="ECO:0000313" key="14">
    <source>
        <dbReference type="EMBL" id="MEF2254486.1"/>
    </source>
</evidence>